<dbReference type="PANTHER" id="PTHR10314">
    <property type="entry name" value="CYSTATHIONINE BETA-SYNTHASE"/>
    <property type="match status" value="1"/>
</dbReference>
<dbReference type="Pfam" id="PF00291">
    <property type="entry name" value="PALP"/>
    <property type="match status" value="1"/>
</dbReference>
<keyword evidence="7 10" id="KW-0663">Pyridoxal phosphate</keyword>
<dbReference type="GO" id="GO:0004124">
    <property type="term" value="F:cysteine synthase activity"/>
    <property type="evidence" value="ECO:0007669"/>
    <property type="project" value="UniProtKB-EC"/>
</dbReference>
<dbReference type="NCBIfam" id="TIGR01136">
    <property type="entry name" value="cysKM"/>
    <property type="match status" value="1"/>
</dbReference>
<dbReference type="GO" id="GO:0016829">
    <property type="term" value="F:lyase activity"/>
    <property type="evidence" value="ECO:0007669"/>
    <property type="project" value="UniProtKB-KW"/>
</dbReference>
<dbReference type="PROSITE" id="PS00901">
    <property type="entry name" value="CYS_SYNTHASE"/>
    <property type="match status" value="1"/>
</dbReference>
<evidence type="ECO:0000259" key="11">
    <source>
        <dbReference type="Pfam" id="PF00291"/>
    </source>
</evidence>
<evidence type="ECO:0000256" key="1">
    <source>
        <dbReference type="ARBA" id="ARBA00001933"/>
    </source>
</evidence>
<dbReference type="RefSeq" id="WP_273642206.1">
    <property type="nucleotide sequence ID" value="NZ_JAQQXP010000003.1"/>
</dbReference>
<evidence type="ECO:0000256" key="5">
    <source>
        <dbReference type="ARBA" id="ARBA00022605"/>
    </source>
</evidence>
<gene>
    <name evidence="12" type="primary">cysK</name>
    <name evidence="12" type="ORF">OIK42_16635</name>
</gene>
<evidence type="ECO:0000313" key="12">
    <source>
        <dbReference type="EMBL" id="MDC8832384.1"/>
    </source>
</evidence>
<dbReference type="EMBL" id="JAQQXP010000003">
    <property type="protein sequence ID" value="MDC8832384.1"/>
    <property type="molecule type" value="Genomic_DNA"/>
</dbReference>
<dbReference type="InterPro" id="IPR005859">
    <property type="entry name" value="CysK"/>
</dbReference>
<dbReference type="InterPro" id="IPR001216">
    <property type="entry name" value="P-phosphate_BS"/>
</dbReference>
<reference evidence="12 13" key="1">
    <citation type="submission" date="2022-10" db="EMBL/GenBank/DDBJ databases">
        <title>Alteromonas sp. chi3 Genome sequencing.</title>
        <authorList>
            <person name="Park S."/>
        </authorList>
    </citation>
    <scope>NUCLEOTIDE SEQUENCE [LARGE SCALE GENOMIC DNA]</scope>
    <source>
        <strain evidence="13">chi3</strain>
    </source>
</reference>
<evidence type="ECO:0000256" key="2">
    <source>
        <dbReference type="ARBA" id="ARBA00004962"/>
    </source>
</evidence>
<keyword evidence="5 10" id="KW-0028">Amino-acid biosynthesis</keyword>
<dbReference type="NCBIfam" id="TIGR01139">
    <property type="entry name" value="cysK"/>
    <property type="match status" value="1"/>
</dbReference>
<organism evidence="12 13">
    <name type="scientific">Alteromonas gilva</name>
    <dbReference type="NCBI Taxonomy" id="2987522"/>
    <lineage>
        <taxon>Bacteria</taxon>
        <taxon>Pseudomonadati</taxon>
        <taxon>Pseudomonadota</taxon>
        <taxon>Gammaproteobacteria</taxon>
        <taxon>Alteromonadales</taxon>
        <taxon>Alteromonadaceae</taxon>
        <taxon>Alteromonas/Salinimonas group</taxon>
        <taxon>Alteromonas</taxon>
    </lineage>
</organism>
<comment type="catalytic activity">
    <reaction evidence="9 10">
        <text>O-acetyl-L-serine + hydrogen sulfide = L-cysteine + acetate</text>
        <dbReference type="Rhea" id="RHEA:14829"/>
        <dbReference type="ChEBI" id="CHEBI:29919"/>
        <dbReference type="ChEBI" id="CHEBI:30089"/>
        <dbReference type="ChEBI" id="CHEBI:35235"/>
        <dbReference type="ChEBI" id="CHEBI:58340"/>
        <dbReference type="EC" id="2.5.1.47"/>
    </reaction>
</comment>
<sequence>MLNPNITTPIRQDRVLDSVVETIGNTPMVKLNRIHNGTSNPASILAKLEYFNPAGSIKDRAALAMLNALQQDNQSPVTHIVEASSGNSGVACAWLGAVYDIAVTIVMPEHMSVERQKLISHYGATLITTPREQGMPGAIARAERLIEQLDGAVSMDQFANPANALAHQQSTGQEIWDDTAGKVDVVVAGMGTGGTLTGIGTFLKARNRAIQIVAAEPESCPLLSQGRGGEHKIQGINPGHIPAGMKVEILDRVITVSDDDAISMARQLARKEGLAVGLSSGAVVHAALCLAAMPQYHGKNIVTILADGAERYFSTALFCE</sequence>
<dbReference type="InterPro" id="IPR001926">
    <property type="entry name" value="TrpB-like_PALP"/>
</dbReference>
<comment type="cofactor">
    <cofactor evidence="1 10">
        <name>pyridoxal 5'-phosphate</name>
        <dbReference type="ChEBI" id="CHEBI:597326"/>
    </cofactor>
</comment>
<dbReference type="InterPro" id="IPR036052">
    <property type="entry name" value="TrpB-like_PALP_sf"/>
</dbReference>
<evidence type="ECO:0000256" key="4">
    <source>
        <dbReference type="ARBA" id="ARBA00012681"/>
    </source>
</evidence>
<evidence type="ECO:0000256" key="8">
    <source>
        <dbReference type="ARBA" id="ARBA00023192"/>
    </source>
</evidence>
<dbReference type="Proteomes" id="UP001218788">
    <property type="component" value="Unassembled WGS sequence"/>
</dbReference>
<dbReference type="CDD" id="cd01561">
    <property type="entry name" value="CBS_like"/>
    <property type="match status" value="1"/>
</dbReference>
<dbReference type="SUPFAM" id="SSF53686">
    <property type="entry name" value="Tryptophan synthase beta subunit-like PLP-dependent enzymes"/>
    <property type="match status" value="1"/>
</dbReference>
<proteinExistence type="inferred from homology"/>
<evidence type="ECO:0000256" key="10">
    <source>
        <dbReference type="RuleBase" id="RU003985"/>
    </source>
</evidence>
<dbReference type="Gene3D" id="3.40.50.1100">
    <property type="match status" value="2"/>
</dbReference>
<comment type="similarity">
    <text evidence="3 10">Belongs to the cysteine synthase/cystathionine beta-synthase family.</text>
</comment>
<accession>A0ABT5L5Q2</accession>
<dbReference type="InterPro" id="IPR005856">
    <property type="entry name" value="Cys_synth"/>
</dbReference>
<keyword evidence="8 10" id="KW-0198">Cysteine biosynthesis</keyword>
<keyword evidence="6 10" id="KW-0808">Transferase</keyword>
<comment type="caution">
    <text evidence="12">The sequence shown here is derived from an EMBL/GenBank/DDBJ whole genome shotgun (WGS) entry which is preliminary data.</text>
</comment>
<evidence type="ECO:0000256" key="6">
    <source>
        <dbReference type="ARBA" id="ARBA00022679"/>
    </source>
</evidence>
<keyword evidence="13" id="KW-1185">Reference proteome</keyword>
<evidence type="ECO:0000313" key="13">
    <source>
        <dbReference type="Proteomes" id="UP001218788"/>
    </source>
</evidence>
<comment type="pathway">
    <text evidence="2">Amino-acid biosynthesis; L-cysteine biosynthesis; L-cysteine from L-serine: step 2/2.</text>
</comment>
<evidence type="ECO:0000256" key="3">
    <source>
        <dbReference type="ARBA" id="ARBA00007103"/>
    </source>
</evidence>
<evidence type="ECO:0000256" key="9">
    <source>
        <dbReference type="ARBA" id="ARBA00047931"/>
    </source>
</evidence>
<keyword evidence="12" id="KW-0456">Lyase</keyword>
<name>A0ABT5L5Q2_9ALTE</name>
<dbReference type="EC" id="2.5.1.47" evidence="4 10"/>
<protein>
    <recommendedName>
        <fullName evidence="4 10">Cysteine synthase</fullName>
        <ecNumber evidence="4 10">2.5.1.47</ecNumber>
    </recommendedName>
</protein>
<evidence type="ECO:0000256" key="7">
    <source>
        <dbReference type="ARBA" id="ARBA00022898"/>
    </source>
</evidence>
<dbReference type="InterPro" id="IPR050214">
    <property type="entry name" value="Cys_Synth/Cystath_Beta-Synth"/>
</dbReference>
<feature type="domain" description="Tryptophan synthase beta chain-like PALP" evidence="11">
    <location>
        <begin position="22"/>
        <end position="307"/>
    </location>
</feature>